<dbReference type="SUPFAM" id="SSF53756">
    <property type="entry name" value="UDP-Glycosyltransferase/glycogen phosphorylase"/>
    <property type="match status" value="1"/>
</dbReference>
<dbReference type="CDD" id="cd03808">
    <property type="entry name" value="GT4_CapM-like"/>
    <property type="match status" value="1"/>
</dbReference>
<gene>
    <name evidence="3" type="ORF">SAMN05660830_02094</name>
</gene>
<evidence type="ECO:0000313" key="3">
    <source>
        <dbReference type="EMBL" id="SHJ29113.1"/>
    </source>
</evidence>
<sequence>MKKIMIIGGEDLSLRIPYMQQLALKGYSIVAVGSQNERAFAASNLFYIRYSLNRWVSPLNDVKTIFQLRRIMKRVQPDIVHGFDTKPALYSLAAALFLPIKVGRTINGTGQIFSEISIKNFLLRCIYWALQTVLSWKSSFTIFQNSYDKAMFESVPTVKNSLNHLILGSGIDCTALPVKENYQSEVKRIIFVSRMLKNKGVYEFLKAARIVKKKYVHSLFFLIGPLSSEGKYAVPLEDIEAYHNDVEYLGARNDVKEIMCESDLMVLPTSYREGVPRVLLEAGAIGLPLLTTNMPGCSDLVDHGKNGWLVSPNDSEELAERMLLFLNTTDDNLRKMGEINKKLIREQYSLEHVVDKCIEIYRSLV</sequence>
<dbReference type="EMBL" id="FQZR01000004">
    <property type="protein sequence ID" value="SHJ29113.1"/>
    <property type="molecule type" value="Genomic_DNA"/>
</dbReference>
<dbReference type="PANTHER" id="PTHR12526">
    <property type="entry name" value="GLYCOSYLTRANSFERASE"/>
    <property type="match status" value="1"/>
</dbReference>
<comment type="caution">
    <text evidence="3">The sequence shown here is derived from an EMBL/GenBank/DDBJ whole genome shotgun (WGS) entry which is preliminary data.</text>
</comment>
<dbReference type="AlphaFoldDB" id="A0A8G2CAD3"/>
<evidence type="ECO:0000313" key="4">
    <source>
        <dbReference type="Proteomes" id="UP000184001"/>
    </source>
</evidence>
<dbReference type="InterPro" id="IPR001296">
    <property type="entry name" value="Glyco_trans_1"/>
</dbReference>
<dbReference type="Pfam" id="PF13477">
    <property type="entry name" value="Glyco_trans_4_2"/>
    <property type="match status" value="1"/>
</dbReference>
<evidence type="ECO:0000259" key="1">
    <source>
        <dbReference type="Pfam" id="PF00534"/>
    </source>
</evidence>
<dbReference type="InterPro" id="IPR028098">
    <property type="entry name" value="Glyco_trans_4-like_N"/>
</dbReference>
<dbReference type="RefSeq" id="WP_020000158.1">
    <property type="nucleotide sequence ID" value="NZ_CP192219.1"/>
</dbReference>
<dbReference type="PANTHER" id="PTHR12526:SF638">
    <property type="entry name" value="SPORE COAT PROTEIN SA"/>
    <property type="match status" value="1"/>
</dbReference>
<reference evidence="3 4" key="1">
    <citation type="submission" date="2016-11" db="EMBL/GenBank/DDBJ databases">
        <authorList>
            <person name="Varghese N."/>
            <person name="Submissions S."/>
        </authorList>
    </citation>
    <scope>NUCLEOTIDE SEQUENCE [LARGE SCALE GENOMIC DNA]</scope>
    <source>
        <strain evidence="3 4">DSM 17919</strain>
    </source>
</reference>
<dbReference type="Proteomes" id="UP000184001">
    <property type="component" value="Unassembled WGS sequence"/>
</dbReference>
<accession>A0A8G2CAD3</accession>
<keyword evidence="3" id="KW-0808">Transferase</keyword>
<name>A0A8G2CAD3_9BACT</name>
<dbReference type="Pfam" id="PF00534">
    <property type="entry name" value="Glycos_transf_1"/>
    <property type="match status" value="1"/>
</dbReference>
<feature type="domain" description="Glycosyl transferase family 1" evidence="1">
    <location>
        <begin position="179"/>
        <end position="342"/>
    </location>
</feature>
<proteinExistence type="predicted"/>
<dbReference type="GO" id="GO:0016757">
    <property type="term" value="F:glycosyltransferase activity"/>
    <property type="evidence" value="ECO:0007669"/>
    <property type="project" value="InterPro"/>
</dbReference>
<dbReference type="Gene3D" id="3.40.50.2000">
    <property type="entry name" value="Glycogen Phosphorylase B"/>
    <property type="match status" value="2"/>
</dbReference>
<feature type="domain" description="Glycosyltransferase subfamily 4-like N-terminal" evidence="2">
    <location>
        <begin position="16"/>
        <end position="109"/>
    </location>
</feature>
<evidence type="ECO:0000259" key="2">
    <source>
        <dbReference type="Pfam" id="PF13477"/>
    </source>
</evidence>
<organism evidence="3 4">
    <name type="scientific">Halodesulfovibrio aestuarii</name>
    <dbReference type="NCBI Taxonomy" id="126333"/>
    <lineage>
        <taxon>Bacteria</taxon>
        <taxon>Pseudomonadati</taxon>
        <taxon>Thermodesulfobacteriota</taxon>
        <taxon>Desulfovibrionia</taxon>
        <taxon>Desulfovibrionales</taxon>
        <taxon>Desulfovibrionaceae</taxon>
        <taxon>Halodesulfovibrio</taxon>
    </lineage>
</organism>
<protein>
    <submittedName>
        <fullName evidence="3">Glycosyltransferase involved in cell wall bisynthesis</fullName>
    </submittedName>
</protein>